<dbReference type="OrthoDB" id="196103at2759"/>
<reference evidence="7" key="1">
    <citation type="journal article" date="2008" name="Nat. Genet.">
        <title>The Pristionchus pacificus genome provides a unique perspective on nematode lifestyle and parasitism.</title>
        <authorList>
            <person name="Dieterich C."/>
            <person name="Clifton S.W."/>
            <person name="Schuster L.N."/>
            <person name="Chinwalla A."/>
            <person name="Delehaunty K."/>
            <person name="Dinkelacker I."/>
            <person name="Fulton L."/>
            <person name="Fulton R."/>
            <person name="Godfrey J."/>
            <person name="Minx P."/>
            <person name="Mitreva M."/>
            <person name="Roeseler W."/>
            <person name="Tian H."/>
            <person name="Witte H."/>
            <person name="Yang S.P."/>
            <person name="Wilson R.K."/>
            <person name="Sommer R.J."/>
        </authorList>
    </citation>
    <scope>NUCLEOTIDE SEQUENCE [LARGE SCALE GENOMIC DNA]</scope>
    <source>
        <strain evidence="7">PS312</strain>
    </source>
</reference>
<evidence type="ECO:0000256" key="4">
    <source>
        <dbReference type="ARBA" id="ARBA00022989"/>
    </source>
</evidence>
<keyword evidence="3" id="KW-0812">Transmembrane</keyword>
<keyword evidence="4" id="KW-1133">Transmembrane helix</keyword>
<evidence type="ECO:0000256" key="5">
    <source>
        <dbReference type="ARBA" id="ARBA00023136"/>
    </source>
</evidence>
<organism evidence="6 7">
    <name type="scientific">Pristionchus pacificus</name>
    <name type="common">Parasitic nematode worm</name>
    <dbReference type="NCBI Taxonomy" id="54126"/>
    <lineage>
        <taxon>Eukaryota</taxon>
        <taxon>Metazoa</taxon>
        <taxon>Ecdysozoa</taxon>
        <taxon>Nematoda</taxon>
        <taxon>Chromadorea</taxon>
        <taxon>Rhabditida</taxon>
        <taxon>Rhabditina</taxon>
        <taxon>Diplogasteromorpha</taxon>
        <taxon>Diplogasteroidea</taxon>
        <taxon>Neodiplogasteridae</taxon>
        <taxon>Pristionchus</taxon>
    </lineage>
</organism>
<keyword evidence="5" id="KW-0472">Membrane</keyword>
<gene>
    <name evidence="6" type="primary">WBGene00118834</name>
</gene>
<accession>A0A8R1YJB5</accession>
<sequence>MEAELVGVASLIVHSTSLFGIIANSVAIGTVYNKRDLHNSENARVSVRSTVCISTRTQLGNCAWFDTELTIVEPVLHSVHDRSPDTIDAHAGFYGLSFCMLTFTVGNLAAPWALGILGSKYALLLGSMFFSLHIATFFYIHYIPYYITSALLGIGYALFYVGNGAYITEHSTKTTIERNSALTWSLTQCSMIIGGMVMLFTIPPAKSIVDDTVPSNSTDAGESYRVYSQDEIWLLYGLFLLVTILSNVIFALVTTRTVNDSLAELKDREKSDGFSKKTITAFGDKYILMLTPLFTYLGLVSCIWNSIYPTILIFTKQLSGYVYLPAYYSIVFGLSDMLAGFAIGATCKRVHNFSKLPTLTIGYVSLSIAMVLALLSTPIWATTTPTDEGTLFIEPNFYLSLFIAVLFGIGDNCVNTSRTVICSLILPEKSAQVFSISKFHQSLLVAVIMFLSPLLSVYIYFTLMIVVGMISLILYRFVANDVEADEKIVSENETHLRVITSQHTRMRESRYDLLCALLLGLGQLCMFTGYDTQLTIVEPVMHSVHDRSPSTIDTHAGYYGLSSCQIIFTVGNLAAPWALGILGSKYALLFGSMFFSLHIATFFFIHWIPYYITSALLGFGYALFYTGHGAYATEHSTKTTIERNSALTWALAQCSMIVGGIVMFFTVPPSSSNVDNIVSSNSTVIGQSYRVYSQDEIWLMYGLFLLVTVLSNVIFAFIPTRAVNDSLAALKDRENSDGFSREMKRTISAFGDKYLLLLTPLFGYIGLASCVWISVYPTTLIFTKQLAGNIYLPAYYSIVFGLSDMMMGFLIGAVCKRVQNFSKLPTLMIGCVSFSLAMVLVLLSTPTWATTTPTDEGTLFIEPNFYLSLFIAVLFGIGDNCVNTSRTVICALILPEKRAQVFSISKFHQSFMCALIMFLSPLFSVNVYFVLMIGVGIISFVLYRRVINDVEAEEKMALQSEKPALVMRESRYDLLCAFLLGLGQLCMFTGYDTQLTIVEPVLHSVHDRSPSTIDAHAGYYGLSSCSLIFTVANLAAPWALGLLGSKYALLLGSMFFSLHIATFFFIHWIPYYITSAMLGVGYALFYTGHGGYTTEHSTKTTIERNSAVTWALAQCSMIVGGFVMFFTIPHKTSIIDMTAASNATTVTRSYRKYSDSEIWLMYGLFLLVTVLSNIIFAFAPTRAVKNSLAELKDKKNSEGFGVELKRTILSIGDPYLMLLTPLFAYIGLAASMWISIYPTTLIFTKQLTGNIYLPAYYSIVFGLSDMITGFAIGAVCKRVQNFSKLPTLTIGCASFSLAMILVLLSTPTWATTMPTGQETLLLEPNFYLALFIAVLFGIGDNCVNTSRTVICALILPEKRAQVFSISKFHQSLMMSLTMFLSPLLSVYVYFGLMLGIGILSSILYGFVVNNVHAKEKMESQCKKPIPEIAEQY</sequence>
<dbReference type="PANTHER" id="PTHR23294:SF18">
    <property type="entry name" value="UNC93-LIKE PROTEIN MFSD11"/>
    <property type="match status" value="1"/>
</dbReference>
<dbReference type="InterPro" id="IPR036259">
    <property type="entry name" value="MFS_trans_sf"/>
</dbReference>
<dbReference type="Pfam" id="PF05978">
    <property type="entry name" value="UNC-93"/>
    <property type="match status" value="3"/>
</dbReference>
<dbReference type="SUPFAM" id="SSF103473">
    <property type="entry name" value="MFS general substrate transporter"/>
    <property type="match status" value="3"/>
</dbReference>
<dbReference type="EnsemblMetazoa" id="PPA29280.1">
    <property type="protein sequence ID" value="PPA29280.1"/>
    <property type="gene ID" value="WBGene00118834"/>
</dbReference>
<dbReference type="Proteomes" id="UP000005239">
    <property type="component" value="Unassembled WGS sequence"/>
</dbReference>
<dbReference type="PANTHER" id="PTHR23294">
    <property type="entry name" value="ET TRANSLATION PRODUCT-RELATED"/>
    <property type="match status" value="1"/>
</dbReference>
<comment type="similarity">
    <text evidence="2">Belongs to the unc-93 family.</text>
</comment>
<evidence type="ECO:0000313" key="6">
    <source>
        <dbReference type="EnsemblMetazoa" id="PPA29280.1"/>
    </source>
</evidence>
<accession>A0A2A6CKH4</accession>
<protein>
    <submittedName>
        <fullName evidence="6">Membrane transporter</fullName>
    </submittedName>
</protein>
<dbReference type="GO" id="GO:0016020">
    <property type="term" value="C:membrane"/>
    <property type="evidence" value="ECO:0007669"/>
    <property type="project" value="UniProtKB-SubCell"/>
</dbReference>
<evidence type="ECO:0000256" key="1">
    <source>
        <dbReference type="ARBA" id="ARBA00004141"/>
    </source>
</evidence>
<reference evidence="6" key="2">
    <citation type="submission" date="2022-06" db="UniProtKB">
        <authorList>
            <consortium name="EnsemblMetazoa"/>
        </authorList>
    </citation>
    <scope>IDENTIFICATION</scope>
    <source>
        <strain evidence="6">PS312</strain>
    </source>
</reference>
<evidence type="ECO:0000313" key="7">
    <source>
        <dbReference type="Proteomes" id="UP000005239"/>
    </source>
</evidence>
<proteinExistence type="inferred from homology"/>
<dbReference type="InterPro" id="IPR010291">
    <property type="entry name" value="Ion_channel_UNC-93"/>
</dbReference>
<name>A0A2A6CKH4_PRIPA</name>
<evidence type="ECO:0000256" key="2">
    <source>
        <dbReference type="ARBA" id="ARBA00009172"/>
    </source>
</evidence>
<dbReference type="Gene3D" id="1.20.1250.20">
    <property type="entry name" value="MFS general substrate transporter like domains"/>
    <property type="match status" value="4"/>
</dbReference>
<keyword evidence="7" id="KW-1185">Reference proteome</keyword>
<comment type="subcellular location">
    <subcellularLocation>
        <location evidence="1">Membrane</location>
        <topology evidence="1">Multi-pass membrane protein</topology>
    </subcellularLocation>
</comment>
<evidence type="ECO:0000256" key="3">
    <source>
        <dbReference type="ARBA" id="ARBA00022692"/>
    </source>
</evidence>
<dbReference type="InterPro" id="IPR051617">
    <property type="entry name" value="UNC-93-like_regulator"/>
</dbReference>